<feature type="non-terminal residue" evidence="1">
    <location>
        <position position="1"/>
    </location>
</feature>
<proteinExistence type="predicted"/>
<evidence type="ECO:0000313" key="1">
    <source>
        <dbReference type="EMBL" id="CDW27944.1"/>
    </source>
</evidence>
<sequence>IFPTSLRGVNQLPGPAVIIDRKIASKRIQIERVIVLAKTYKIFKCKFDINKTVWRGLILYVSFELCNFRKNIVNKNA</sequence>
<name>A0A0K2TPM7_LEPSM</name>
<organism evidence="1">
    <name type="scientific">Lepeophtheirus salmonis</name>
    <name type="common">Salmon louse</name>
    <name type="synonym">Caligus salmonis</name>
    <dbReference type="NCBI Taxonomy" id="72036"/>
    <lineage>
        <taxon>Eukaryota</taxon>
        <taxon>Metazoa</taxon>
        <taxon>Ecdysozoa</taxon>
        <taxon>Arthropoda</taxon>
        <taxon>Crustacea</taxon>
        <taxon>Multicrustacea</taxon>
        <taxon>Hexanauplia</taxon>
        <taxon>Copepoda</taxon>
        <taxon>Siphonostomatoida</taxon>
        <taxon>Caligidae</taxon>
        <taxon>Lepeophtheirus</taxon>
    </lineage>
</organism>
<reference evidence="1" key="1">
    <citation type="submission" date="2014-05" db="EMBL/GenBank/DDBJ databases">
        <authorList>
            <person name="Chronopoulou M."/>
        </authorList>
    </citation>
    <scope>NUCLEOTIDE SEQUENCE</scope>
    <source>
        <tissue evidence="1">Whole organism</tissue>
    </source>
</reference>
<dbReference type="EMBL" id="HACA01010583">
    <property type="protein sequence ID" value="CDW27944.1"/>
    <property type="molecule type" value="Transcribed_RNA"/>
</dbReference>
<feature type="non-terminal residue" evidence="1">
    <location>
        <position position="77"/>
    </location>
</feature>
<protein>
    <submittedName>
        <fullName evidence="1">Uncharacterized protein</fullName>
    </submittedName>
</protein>
<dbReference type="AlphaFoldDB" id="A0A0K2TPM7"/>
<accession>A0A0K2TPM7</accession>